<evidence type="ECO:0000313" key="2">
    <source>
        <dbReference type="EMBL" id="CAG5117473.1"/>
    </source>
</evidence>
<organism evidence="2 3">
    <name type="scientific">Candidula unifasciata</name>
    <dbReference type="NCBI Taxonomy" id="100452"/>
    <lineage>
        <taxon>Eukaryota</taxon>
        <taxon>Metazoa</taxon>
        <taxon>Spiralia</taxon>
        <taxon>Lophotrochozoa</taxon>
        <taxon>Mollusca</taxon>
        <taxon>Gastropoda</taxon>
        <taxon>Heterobranchia</taxon>
        <taxon>Euthyneura</taxon>
        <taxon>Panpulmonata</taxon>
        <taxon>Eupulmonata</taxon>
        <taxon>Stylommatophora</taxon>
        <taxon>Helicina</taxon>
        <taxon>Helicoidea</taxon>
        <taxon>Geomitridae</taxon>
        <taxon>Candidula</taxon>
    </lineage>
</organism>
<feature type="region of interest" description="Disordered" evidence="1">
    <location>
        <begin position="43"/>
        <end position="153"/>
    </location>
</feature>
<keyword evidence="3" id="KW-1185">Reference proteome</keyword>
<gene>
    <name evidence="2" type="ORF">CUNI_LOCUS3031</name>
</gene>
<evidence type="ECO:0000313" key="3">
    <source>
        <dbReference type="Proteomes" id="UP000678393"/>
    </source>
</evidence>
<feature type="region of interest" description="Disordered" evidence="1">
    <location>
        <begin position="1"/>
        <end position="29"/>
    </location>
</feature>
<reference evidence="2" key="1">
    <citation type="submission" date="2021-04" db="EMBL/GenBank/DDBJ databases">
        <authorList>
            <consortium name="Molecular Ecology Group"/>
        </authorList>
    </citation>
    <scope>NUCLEOTIDE SEQUENCE</scope>
</reference>
<proteinExistence type="predicted"/>
<protein>
    <submittedName>
        <fullName evidence="2">Uncharacterized protein</fullName>
    </submittedName>
</protein>
<dbReference type="Proteomes" id="UP000678393">
    <property type="component" value="Unassembled WGS sequence"/>
</dbReference>
<evidence type="ECO:0000256" key="1">
    <source>
        <dbReference type="SAM" id="MobiDB-lite"/>
    </source>
</evidence>
<dbReference type="AlphaFoldDB" id="A0A8S3YK27"/>
<dbReference type="EMBL" id="CAJHNH020000411">
    <property type="protein sequence ID" value="CAG5117473.1"/>
    <property type="molecule type" value="Genomic_DNA"/>
</dbReference>
<sequence length="180" mass="18695">MNGNSRHLNRSEPANLSMYGSEDGLSAGTASTASLRGIGVSSSLASHRVPSPSLSLSESTPTHTDCTEDMGSTSVLDAAGMPSPGRSPAPSPDLRYSNRRGRKGAASPLARPSQKESTDRVSASLTMAEPRRDMTVQVTPGSPQIKGNHLPEAQTTTTLQTAVTSATADALATESETTWL</sequence>
<name>A0A8S3YK27_9EUPU</name>
<comment type="caution">
    <text evidence="2">The sequence shown here is derived from an EMBL/GenBank/DDBJ whole genome shotgun (WGS) entry which is preliminary data.</text>
</comment>
<accession>A0A8S3YK27</accession>
<feature type="compositionally biased region" description="Low complexity" evidence="1">
    <location>
        <begin position="50"/>
        <end position="62"/>
    </location>
</feature>